<sequence>MFGAGDGNSANYLWDGHRVRAVDFEESGRSDRAYELAEIVEHVSARGPCPFDTAALLRLFPLTPAEATRLRDCRTLLALVWLFLLAHDDPAHPRNPPGTPERQARRLRRRLDGTA</sequence>
<proteinExistence type="predicted"/>
<gene>
    <name evidence="2" type="ORF">AOB60_27050</name>
</gene>
<name>A0A2N8PA06_STRNR</name>
<protein>
    <submittedName>
        <fullName evidence="2">Aminoglycoside phosphotransferase</fullName>
    </submittedName>
</protein>
<dbReference type="Gene3D" id="3.90.1200.10">
    <property type="match status" value="1"/>
</dbReference>
<dbReference type="RefSeq" id="WP_180990298.1">
    <property type="nucleotide sequence ID" value="NZ_LJSN01000003.1"/>
</dbReference>
<dbReference type="GO" id="GO:0016740">
    <property type="term" value="F:transferase activity"/>
    <property type="evidence" value="ECO:0007669"/>
    <property type="project" value="UniProtKB-KW"/>
</dbReference>
<feature type="region of interest" description="Disordered" evidence="1">
    <location>
        <begin position="88"/>
        <end position="115"/>
    </location>
</feature>
<evidence type="ECO:0000313" key="3">
    <source>
        <dbReference type="Proteomes" id="UP000236047"/>
    </source>
</evidence>
<accession>A0A2N8PA06</accession>
<dbReference type="AlphaFoldDB" id="A0A2N8PA06"/>
<comment type="caution">
    <text evidence="2">The sequence shown here is derived from an EMBL/GenBank/DDBJ whole genome shotgun (WGS) entry which is preliminary data.</text>
</comment>
<dbReference type="InterPro" id="IPR011009">
    <property type="entry name" value="Kinase-like_dom_sf"/>
</dbReference>
<dbReference type="Proteomes" id="UP000236047">
    <property type="component" value="Unassembled WGS sequence"/>
</dbReference>
<dbReference type="SUPFAM" id="SSF56112">
    <property type="entry name" value="Protein kinase-like (PK-like)"/>
    <property type="match status" value="1"/>
</dbReference>
<dbReference type="EMBL" id="LJSN01000003">
    <property type="protein sequence ID" value="PNE37864.1"/>
    <property type="molecule type" value="Genomic_DNA"/>
</dbReference>
<evidence type="ECO:0000313" key="2">
    <source>
        <dbReference type="EMBL" id="PNE37864.1"/>
    </source>
</evidence>
<reference evidence="3" key="1">
    <citation type="submission" date="2015-09" db="EMBL/GenBank/DDBJ databases">
        <authorList>
            <person name="Graham D.E."/>
            <person name="Mahan K.M."/>
            <person name="Klingeman D.M."/>
            <person name="Fida T."/>
            <person name="Giannone R.J."/>
            <person name="Hettich R.L."/>
            <person name="Parry R.J."/>
            <person name="Spain J.C."/>
        </authorList>
    </citation>
    <scope>NUCLEOTIDE SEQUENCE [LARGE SCALE GENOMIC DNA]</scope>
    <source>
        <strain evidence="3">JCM 4701</strain>
    </source>
</reference>
<organism evidence="2 3">
    <name type="scientific">Streptomyces noursei</name>
    <name type="common">Streptomyces albulus</name>
    <dbReference type="NCBI Taxonomy" id="1971"/>
    <lineage>
        <taxon>Bacteria</taxon>
        <taxon>Bacillati</taxon>
        <taxon>Actinomycetota</taxon>
        <taxon>Actinomycetes</taxon>
        <taxon>Kitasatosporales</taxon>
        <taxon>Streptomycetaceae</taxon>
        <taxon>Streptomyces</taxon>
    </lineage>
</organism>
<keyword evidence="2" id="KW-0808">Transferase</keyword>
<evidence type="ECO:0000256" key="1">
    <source>
        <dbReference type="SAM" id="MobiDB-lite"/>
    </source>
</evidence>
<keyword evidence="3" id="KW-1185">Reference proteome</keyword>